<reference evidence="7 8" key="1">
    <citation type="submission" date="2024-07" db="EMBL/GenBank/DDBJ databases">
        <authorList>
            <person name="Thanompreechachai J."/>
            <person name="Duangmal K."/>
        </authorList>
    </citation>
    <scope>NUCLEOTIDE SEQUENCE [LARGE SCALE GENOMIC DNA]</scope>
    <source>
        <strain evidence="7 8">KCTC 19886</strain>
    </source>
</reference>
<dbReference type="InterPro" id="IPR009057">
    <property type="entry name" value="Homeodomain-like_sf"/>
</dbReference>
<dbReference type="SUPFAM" id="SSF48498">
    <property type="entry name" value="Tetracyclin repressor-like, C-terminal domain"/>
    <property type="match status" value="1"/>
</dbReference>
<dbReference type="InterPro" id="IPR001647">
    <property type="entry name" value="HTH_TetR"/>
</dbReference>
<protein>
    <submittedName>
        <fullName evidence="7">Helix-turn-helix domain-containing protein</fullName>
    </submittedName>
</protein>
<evidence type="ECO:0000313" key="7">
    <source>
        <dbReference type="EMBL" id="MEW9267187.1"/>
    </source>
</evidence>
<organism evidence="7 8">
    <name type="scientific">Kineococcus endophyticus</name>
    <dbReference type="NCBI Taxonomy" id="1181883"/>
    <lineage>
        <taxon>Bacteria</taxon>
        <taxon>Bacillati</taxon>
        <taxon>Actinomycetota</taxon>
        <taxon>Actinomycetes</taxon>
        <taxon>Kineosporiales</taxon>
        <taxon>Kineosporiaceae</taxon>
        <taxon>Kineococcus</taxon>
    </lineage>
</organism>
<keyword evidence="1" id="KW-0805">Transcription regulation</keyword>
<feature type="compositionally biased region" description="Gly residues" evidence="5">
    <location>
        <begin position="21"/>
        <end position="30"/>
    </location>
</feature>
<sequence>MSGMADARTPPRRRPGDVGRGRSGGPGGRPTGARAEGAVRRRASHSLESVVSEAVALLDEAGESALTFRALAARLGGGVGSIYWYVSGKDELVDLAGDHVIASVLAATEGRTHAEDPLDDVRALAVAFFDAVVVRPWLGARFLGNTEQQPNGMLLYERLGQQVMRLGLPPRQSFEAVSAVLGFVVGTAADLGRQPTPDGPERDSGLEEHVEHWRALDEEQFPFVHFVLDEFATHDDGEQFRAGLDLLLSGLRLQARG</sequence>
<evidence type="ECO:0000256" key="3">
    <source>
        <dbReference type="ARBA" id="ARBA00023163"/>
    </source>
</evidence>
<dbReference type="Pfam" id="PF02909">
    <property type="entry name" value="TetR_C_1"/>
    <property type="match status" value="1"/>
</dbReference>
<dbReference type="Pfam" id="PF00440">
    <property type="entry name" value="TetR_N"/>
    <property type="match status" value="1"/>
</dbReference>
<dbReference type="Gene3D" id="1.10.10.60">
    <property type="entry name" value="Homeodomain-like"/>
    <property type="match status" value="1"/>
</dbReference>
<keyword evidence="2 4" id="KW-0238">DNA-binding</keyword>
<dbReference type="Gene3D" id="1.10.357.10">
    <property type="entry name" value="Tetracycline Repressor, domain 2"/>
    <property type="match status" value="1"/>
</dbReference>
<dbReference type="InterPro" id="IPR050109">
    <property type="entry name" value="HTH-type_TetR-like_transc_reg"/>
</dbReference>
<accession>A0ABV3PC31</accession>
<evidence type="ECO:0000256" key="4">
    <source>
        <dbReference type="PROSITE-ProRule" id="PRU00335"/>
    </source>
</evidence>
<evidence type="ECO:0000256" key="2">
    <source>
        <dbReference type="ARBA" id="ARBA00023125"/>
    </source>
</evidence>
<feature type="DNA-binding region" description="H-T-H motif" evidence="4">
    <location>
        <begin position="67"/>
        <end position="86"/>
    </location>
</feature>
<evidence type="ECO:0000313" key="8">
    <source>
        <dbReference type="Proteomes" id="UP001555826"/>
    </source>
</evidence>
<dbReference type="InterPro" id="IPR004111">
    <property type="entry name" value="Repressor_TetR_C"/>
</dbReference>
<dbReference type="SUPFAM" id="SSF46689">
    <property type="entry name" value="Homeodomain-like"/>
    <property type="match status" value="1"/>
</dbReference>
<dbReference type="InterPro" id="IPR036271">
    <property type="entry name" value="Tet_transcr_reg_TetR-rel_C_sf"/>
</dbReference>
<comment type="caution">
    <text evidence="7">The sequence shown here is derived from an EMBL/GenBank/DDBJ whole genome shotgun (WGS) entry which is preliminary data.</text>
</comment>
<dbReference type="PROSITE" id="PS50977">
    <property type="entry name" value="HTH_TETR_2"/>
    <property type="match status" value="1"/>
</dbReference>
<dbReference type="RefSeq" id="WP_367640422.1">
    <property type="nucleotide sequence ID" value="NZ_JBFNQN010000016.1"/>
</dbReference>
<name>A0ABV3PC31_9ACTN</name>
<dbReference type="Proteomes" id="UP001555826">
    <property type="component" value="Unassembled WGS sequence"/>
</dbReference>
<proteinExistence type="predicted"/>
<evidence type="ECO:0000256" key="1">
    <source>
        <dbReference type="ARBA" id="ARBA00023015"/>
    </source>
</evidence>
<dbReference type="EMBL" id="JBFNQN010000016">
    <property type="protein sequence ID" value="MEW9267187.1"/>
    <property type="molecule type" value="Genomic_DNA"/>
</dbReference>
<evidence type="ECO:0000259" key="6">
    <source>
        <dbReference type="PROSITE" id="PS50977"/>
    </source>
</evidence>
<gene>
    <name evidence="7" type="ORF">AB1207_20740</name>
</gene>
<feature type="domain" description="HTH tetR-type" evidence="6">
    <location>
        <begin position="44"/>
        <end position="104"/>
    </location>
</feature>
<evidence type="ECO:0000256" key="5">
    <source>
        <dbReference type="SAM" id="MobiDB-lite"/>
    </source>
</evidence>
<feature type="region of interest" description="Disordered" evidence="5">
    <location>
        <begin position="1"/>
        <end position="40"/>
    </location>
</feature>
<keyword evidence="8" id="KW-1185">Reference proteome</keyword>
<dbReference type="PANTHER" id="PTHR30055">
    <property type="entry name" value="HTH-TYPE TRANSCRIPTIONAL REGULATOR RUTR"/>
    <property type="match status" value="1"/>
</dbReference>
<dbReference type="PANTHER" id="PTHR30055:SF151">
    <property type="entry name" value="TRANSCRIPTIONAL REGULATORY PROTEIN"/>
    <property type="match status" value="1"/>
</dbReference>
<keyword evidence="3" id="KW-0804">Transcription</keyword>